<name>S8ARE7_DACHA</name>
<protein>
    <recommendedName>
        <fullName evidence="4">Clr5 domain-containing protein</fullName>
    </recommendedName>
</protein>
<evidence type="ECO:0008006" key="4">
    <source>
        <dbReference type="Google" id="ProtNLM"/>
    </source>
</evidence>
<reference evidence="3" key="2">
    <citation type="submission" date="2013-04" db="EMBL/GenBank/DDBJ databases">
        <title>Genomic mechanisms accounting for the adaptation to parasitism in nematode-trapping fungi.</title>
        <authorList>
            <person name="Ahren D.G."/>
        </authorList>
    </citation>
    <scope>NUCLEOTIDE SEQUENCE [LARGE SCALE GENOMIC DNA]</scope>
    <source>
        <strain evidence="3">CBS 200.50</strain>
    </source>
</reference>
<evidence type="ECO:0000313" key="3">
    <source>
        <dbReference type="Proteomes" id="UP000015100"/>
    </source>
</evidence>
<dbReference type="OrthoDB" id="5430124at2759"/>
<dbReference type="EMBL" id="AQGS01000013">
    <property type="protein sequence ID" value="EPS45555.1"/>
    <property type="molecule type" value="Genomic_DNA"/>
</dbReference>
<reference evidence="2 3" key="1">
    <citation type="journal article" date="2013" name="PLoS Genet.">
        <title>Genomic mechanisms accounting for the adaptation to parasitism in nematode-trapping fungi.</title>
        <authorList>
            <person name="Meerupati T."/>
            <person name="Andersson K.M."/>
            <person name="Friman E."/>
            <person name="Kumar D."/>
            <person name="Tunlid A."/>
            <person name="Ahren D."/>
        </authorList>
    </citation>
    <scope>NUCLEOTIDE SEQUENCE [LARGE SCALE GENOMIC DNA]</scope>
    <source>
        <strain evidence="2 3">CBS 200.50</strain>
    </source>
</reference>
<feature type="region of interest" description="Disordered" evidence="1">
    <location>
        <begin position="203"/>
        <end position="224"/>
    </location>
</feature>
<evidence type="ECO:0000313" key="2">
    <source>
        <dbReference type="EMBL" id="EPS45555.1"/>
    </source>
</evidence>
<dbReference type="AlphaFoldDB" id="S8ARE7"/>
<proteinExistence type="predicted"/>
<feature type="region of interest" description="Disordered" evidence="1">
    <location>
        <begin position="269"/>
        <end position="298"/>
    </location>
</feature>
<dbReference type="HOGENOM" id="CLU_356787_0_0_1"/>
<accession>S8ARE7</accession>
<gene>
    <name evidence="2" type="ORF">H072_474</name>
</gene>
<comment type="caution">
    <text evidence="2">The sequence shown here is derived from an EMBL/GenBank/DDBJ whole genome shotgun (WGS) entry which is preliminary data.</text>
</comment>
<dbReference type="Proteomes" id="UP000015100">
    <property type="component" value="Unassembled WGS sequence"/>
</dbReference>
<sequence>MAMDRIIITTELPERTGRRGYLKLKDIAKHKSFILDMHNAGKKQRDIINALKEQKGVVLELHRLKRILNKWKASHKSLTKRRKLCLRNKIEKRQNENKYSHKVTFKRSGRVLTQEEIKDTMAISPSYFEGVKPSPGDMVICTPAPDTKQANKNPEANTIEQYLDLEDLNPSSQNLDIDNNTENIVVRDTCSIGDGAELPVEFDDSDEQSSIIAEEDDRSWSDLDEERVYPFPAGSNLEELCSLGLNDQNSMVDFGDEDIADTISLNSHLGSTENLGSEETETEIQAPDKPRDNAPETPIQSYTRAHEKDFQNYVTTWQAIAEEYLDLYKELSMRFDIPLENVADRFSDYILDFFGYHDVLPYHICLQILEDHPPILLNQTHITSSIDENMLCEFFESKAEMVVEVLSVSPRPDSPQVWQIINENLVHIPRLIEDYGLYHFFTVRGQGNCYILLKYLDILSDSEVCDLRFYVLDCLNVLGLSSLHISLRILGTTSYPDPERAKADLLEDDIRRNILKRHGKSDVRTIFAYSCLARTLAFRGDRRSETMAYGIIDTIKNLPATVSQHHKMWVVTSLENLGMALVSVRKYNLVVKILEQARFWHNHELSGGMRIPIPQANQYLGIAYDELGEYKKSLGAFYRLFYDNKEKFPFDDWRVVDSISWITEVMEKRGPIIYTSVDPIFDSIFRVYEKAGKTNHWAFRKLWAVWENSGIDVEKLRDEYKQILSLEVARRTTREKTPDLQEFFYFQGLESWVYSQKIRKEDGRVEVCDDELAG</sequence>
<organism evidence="2 3">
    <name type="scientific">Dactylellina haptotyla (strain CBS 200.50)</name>
    <name type="common">Nematode-trapping fungus</name>
    <name type="synonym">Monacrosporium haptotylum</name>
    <dbReference type="NCBI Taxonomy" id="1284197"/>
    <lineage>
        <taxon>Eukaryota</taxon>
        <taxon>Fungi</taxon>
        <taxon>Dikarya</taxon>
        <taxon>Ascomycota</taxon>
        <taxon>Pezizomycotina</taxon>
        <taxon>Orbiliomycetes</taxon>
        <taxon>Orbiliales</taxon>
        <taxon>Orbiliaceae</taxon>
        <taxon>Dactylellina</taxon>
    </lineage>
</organism>
<keyword evidence="3" id="KW-1185">Reference proteome</keyword>
<evidence type="ECO:0000256" key="1">
    <source>
        <dbReference type="SAM" id="MobiDB-lite"/>
    </source>
</evidence>